<evidence type="ECO:0000313" key="1">
    <source>
        <dbReference type="EMBL" id="SFP70951.1"/>
    </source>
</evidence>
<reference evidence="2" key="1">
    <citation type="submission" date="2016-10" db="EMBL/GenBank/DDBJ databases">
        <authorList>
            <person name="Varghese N."/>
            <person name="Submissions S."/>
        </authorList>
    </citation>
    <scope>NUCLEOTIDE SEQUENCE [LARGE SCALE GENOMIC DNA]</scope>
    <source>
        <strain evidence="2">CGMCC 4.5579</strain>
    </source>
</reference>
<name>A0A1I5SJX1_9PSEU</name>
<proteinExistence type="predicted"/>
<sequence length="58" mass="6108">MATRTDTSTRNDTGEAVGLGWRWCPDCGGTGLMVAAYGERSAQDCLLCRGVGWLAGGR</sequence>
<dbReference type="EMBL" id="FOWW01000003">
    <property type="protein sequence ID" value="SFP70951.1"/>
    <property type="molecule type" value="Genomic_DNA"/>
</dbReference>
<dbReference type="Proteomes" id="UP000198727">
    <property type="component" value="Unassembled WGS sequence"/>
</dbReference>
<keyword evidence="2" id="KW-1185">Reference proteome</keyword>
<dbReference type="STRING" id="587909.SAMN05421810_103161"/>
<dbReference type="RefSeq" id="WP_166677675.1">
    <property type="nucleotide sequence ID" value="NZ_FOWW01000003.1"/>
</dbReference>
<dbReference type="AlphaFoldDB" id="A0A1I5SJX1"/>
<protein>
    <submittedName>
        <fullName evidence="1">Uncharacterized protein</fullName>
    </submittedName>
</protein>
<gene>
    <name evidence="1" type="ORF">SAMN05421810_103161</name>
</gene>
<evidence type="ECO:0000313" key="2">
    <source>
        <dbReference type="Proteomes" id="UP000198727"/>
    </source>
</evidence>
<accession>A0A1I5SJX1</accession>
<dbReference type="SUPFAM" id="SSF57938">
    <property type="entry name" value="DnaJ/Hsp40 cysteine-rich domain"/>
    <property type="match status" value="1"/>
</dbReference>
<dbReference type="InterPro" id="IPR036410">
    <property type="entry name" value="HSP_DnaJ_Cys-rich_dom_sf"/>
</dbReference>
<organism evidence="1 2">
    <name type="scientific">Amycolatopsis arida</name>
    <dbReference type="NCBI Taxonomy" id="587909"/>
    <lineage>
        <taxon>Bacteria</taxon>
        <taxon>Bacillati</taxon>
        <taxon>Actinomycetota</taxon>
        <taxon>Actinomycetes</taxon>
        <taxon>Pseudonocardiales</taxon>
        <taxon>Pseudonocardiaceae</taxon>
        <taxon>Amycolatopsis</taxon>
    </lineage>
</organism>